<dbReference type="GO" id="GO:0009073">
    <property type="term" value="P:aromatic amino acid family biosynthetic process"/>
    <property type="evidence" value="ECO:0007669"/>
    <property type="project" value="UniProtKB-KW"/>
</dbReference>
<evidence type="ECO:0000256" key="6">
    <source>
        <dbReference type="ARBA" id="ARBA00023141"/>
    </source>
</evidence>
<evidence type="ECO:0000256" key="8">
    <source>
        <dbReference type="HAMAP-Rule" id="MF_00210"/>
    </source>
</evidence>
<keyword evidence="6 8" id="KW-0057">Aromatic amino acid biosynthesis</keyword>
<feature type="binding site" evidence="8">
    <location>
        <position position="11"/>
    </location>
    <ligand>
        <name>phosphoenolpyruvate</name>
        <dbReference type="ChEBI" id="CHEBI:58702"/>
    </ligand>
</feature>
<dbReference type="PROSITE" id="PS00104">
    <property type="entry name" value="EPSP_SYNTHASE_1"/>
    <property type="match status" value="1"/>
</dbReference>
<dbReference type="InterPro" id="IPR001986">
    <property type="entry name" value="Enolpyruvate_Tfrase_dom"/>
</dbReference>
<dbReference type="RefSeq" id="WP_041049510.1">
    <property type="nucleotide sequence ID" value="NZ_AP014523.1"/>
</dbReference>
<dbReference type="InterPro" id="IPR006264">
    <property type="entry name" value="EPSP_synthase"/>
</dbReference>
<comment type="subunit">
    <text evidence="8">Monomer.</text>
</comment>
<feature type="binding site" evidence="8">
    <location>
        <position position="16"/>
    </location>
    <ligand>
        <name>3-phosphoshikimate</name>
        <dbReference type="ChEBI" id="CHEBI:145989"/>
    </ligand>
</feature>
<feature type="binding site" evidence="8">
    <location>
        <position position="329"/>
    </location>
    <ligand>
        <name>3-phosphoshikimate</name>
        <dbReference type="ChEBI" id="CHEBI:145989"/>
    </ligand>
</feature>
<dbReference type="HAMAP" id="MF_00210">
    <property type="entry name" value="EPSP_synth"/>
    <property type="match status" value="1"/>
</dbReference>
<comment type="pathway">
    <text evidence="1 8">Metabolic intermediate biosynthesis; chorismate biosynthesis; chorismate from D-erythrose 4-phosphate and phosphoenolpyruvate: step 6/7.</text>
</comment>
<dbReference type="InterPro" id="IPR013792">
    <property type="entry name" value="RNA3'P_cycl/enolpyr_Trfase_a/b"/>
</dbReference>
<dbReference type="GO" id="GO:0008652">
    <property type="term" value="P:amino acid biosynthetic process"/>
    <property type="evidence" value="ECO:0007669"/>
    <property type="project" value="UniProtKB-KW"/>
</dbReference>
<dbReference type="UniPathway" id="UPA00053">
    <property type="reaction ID" value="UER00089"/>
</dbReference>
<gene>
    <name evidence="8" type="primary">aroA</name>
    <name evidence="10" type="ORF">NY40_0016</name>
</gene>
<feature type="binding site" evidence="8">
    <location>
        <position position="333"/>
    </location>
    <ligand>
        <name>phosphoenolpyruvate</name>
        <dbReference type="ChEBI" id="CHEBI:58702"/>
    </ligand>
</feature>
<feature type="binding site" evidence="8">
    <location>
        <position position="157"/>
    </location>
    <ligand>
        <name>3-phosphoshikimate</name>
        <dbReference type="ChEBI" id="CHEBI:145989"/>
    </ligand>
</feature>
<evidence type="ECO:0000256" key="7">
    <source>
        <dbReference type="ARBA" id="ARBA00044633"/>
    </source>
</evidence>
<dbReference type="PIRSF" id="PIRSF000505">
    <property type="entry name" value="EPSPS"/>
    <property type="match status" value="1"/>
</dbReference>
<dbReference type="HOGENOM" id="CLU_024321_0_1_7"/>
<dbReference type="InterPro" id="IPR023193">
    <property type="entry name" value="EPSP_synthase_CS"/>
</dbReference>
<keyword evidence="3 8" id="KW-0963">Cytoplasm</keyword>
<dbReference type="Gene3D" id="3.65.10.10">
    <property type="entry name" value="Enolpyruvate transferase domain"/>
    <property type="match status" value="2"/>
</dbReference>
<dbReference type="GO" id="GO:0009423">
    <property type="term" value="P:chorismate biosynthetic process"/>
    <property type="evidence" value="ECO:0007669"/>
    <property type="project" value="UniProtKB-UniRule"/>
</dbReference>
<keyword evidence="4 8" id="KW-0028">Amino-acid biosynthesis</keyword>
<evidence type="ECO:0000256" key="2">
    <source>
        <dbReference type="ARBA" id="ARBA00009948"/>
    </source>
</evidence>
<feature type="binding site" evidence="8">
    <location>
        <position position="155"/>
    </location>
    <ligand>
        <name>3-phosphoshikimate</name>
        <dbReference type="ChEBI" id="CHEBI:145989"/>
    </ligand>
</feature>
<dbReference type="EMBL" id="AP014523">
    <property type="protein sequence ID" value="BAO97051.1"/>
    <property type="molecule type" value="Genomic_DNA"/>
</dbReference>
<feature type="binding site" evidence="8">
    <location>
        <position position="385"/>
    </location>
    <ligand>
        <name>phosphoenolpyruvate</name>
        <dbReference type="ChEBI" id="CHEBI:58702"/>
    </ligand>
</feature>
<comment type="catalytic activity">
    <reaction evidence="7">
        <text>3-phosphoshikimate + phosphoenolpyruvate = 5-O-(1-carboxyvinyl)-3-phosphoshikimate + phosphate</text>
        <dbReference type="Rhea" id="RHEA:21256"/>
        <dbReference type="ChEBI" id="CHEBI:43474"/>
        <dbReference type="ChEBI" id="CHEBI:57701"/>
        <dbReference type="ChEBI" id="CHEBI:58702"/>
        <dbReference type="ChEBI" id="CHEBI:145989"/>
        <dbReference type="EC" id="2.5.1.19"/>
    </reaction>
    <physiologicalReaction direction="left-to-right" evidence="7">
        <dbReference type="Rhea" id="RHEA:21257"/>
    </physiologicalReaction>
</comment>
<name>A0A060PYA9_HELPX</name>
<dbReference type="SUPFAM" id="SSF55205">
    <property type="entry name" value="EPT/RTPC-like"/>
    <property type="match status" value="1"/>
</dbReference>
<feature type="binding site" evidence="8">
    <location>
        <position position="110"/>
    </location>
    <ligand>
        <name>phosphoenolpyruvate</name>
        <dbReference type="ChEBI" id="CHEBI:58702"/>
    </ligand>
</feature>
<evidence type="ECO:0000256" key="3">
    <source>
        <dbReference type="ARBA" id="ARBA00022490"/>
    </source>
</evidence>
<dbReference type="PANTHER" id="PTHR21090:SF5">
    <property type="entry name" value="PENTAFUNCTIONAL AROM POLYPEPTIDE"/>
    <property type="match status" value="1"/>
</dbReference>
<dbReference type="GO" id="GO:0005737">
    <property type="term" value="C:cytoplasm"/>
    <property type="evidence" value="ECO:0007669"/>
    <property type="project" value="UniProtKB-SubCell"/>
</dbReference>
<evidence type="ECO:0000256" key="1">
    <source>
        <dbReference type="ARBA" id="ARBA00004811"/>
    </source>
</evidence>
<dbReference type="EC" id="2.5.1.19" evidence="8"/>
<dbReference type="Pfam" id="PF00275">
    <property type="entry name" value="EPSP_synthase"/>
    <property type="match status" value="1"/>
</dbReference>
<comment type="subcellular location">
    <subcellularLocation>
        <location evidence="8">Cytoplasm</location>
    </subcellularLocation>
</comment>
<evidence type="ECO:0000313" key="10">
    <source>
        <dbReference type="EMBL" id="BAO97051.1"/>
    </source>
</evidence>
<comment type="function">
    <text evidence="8">Catalyzes the transfer of the enolpyruvyl moiety of phosphoenolpyruvate (PEP) to the 5-hydroxyl of shikimate-3-phosphate (S3P) to produce enolpyruvyl shikimate-3-phosphate and inorganic phosphate.</text>
</comment>
<feature type="active site" description="Proton acceptor" evidence="8">
    <location>
        <position position="302"/>
    </location>
</feature>
<dbReference type="CDD" id="cd01556">
    <property type="entry name" value="EPSP_synthase"/>
    <property type="match status" value="1"/>
</dbReference>
<feature type="domain" description="Enolpyruvate transferase" evidence="9">
    <location>
        <begin position="9"/>
        <end position="415"/>
    </location>
</feature>
<dbReference type="GO" id="GO:0003866">
    <property type="term" value="F:3-phosphoshikimate 1-carboxyvinyltransferase activity"/>
    <property type="evidence" value="ECO:0007669"/>
    <property type="project" value="UniProtKB-UniRule"/>
</dbReference>
<feature type="binding site" evidence="8">
    <location>
        <position position="302"/>
    </location>
    <ligand>
        <name>3-phosphoshikimate</name>
        <dbReference type="ChEBI" id="CHEBI:145989"/>
    </ligand>
</feature>
<comment type="similarity">
    <text evidence="2 8">Belongs to the EPSP synthase family.</text>
</comment>
<reference evidence="10 11" key="1">
    <citation type="submission" date="2013-11" db="EMBL/GenBank/DDBJ databases">
        <title>Estimation of Helicobacter pylori bacteriophage ecology using H. pylori isolates.</title>
        <authorList>
            <person name="Uchiyama J."/>
            <person name="Takemura-Uchiyama I."/>
            <person name="Ujihara T."/>
            <person name="Matsuzaki S."/>
        </authorList>
    </citation>
    <scope>NUCLEOTIDE SEQUENCE [LARGE SCALE GENOMIC DNA]</scope>
    <source>
        <strain evidence="10 11">NY40</strain>
    </source>
</reference>
<organism evidence="10 11">
    <name type="scientific">Helicobacter pylori NY40</name>
    <dbReference type="NCBI Taxonomy" id="1426844"/>
    <lineage>
        <taxon>Bacteria</taxon>
        <taxon>Pseudomonadati</taxon>
        <taxon>Campylobacterota</taxon>
        <taxon>Epsilonproteobacteria</taxon>
        <taxon>Campylobacterales</taxon>
        <taxon>Helicobacteraceae</taxon>
        <taxon>Helicobacter</taxon>
    </lineage>
</organism>
<keyword evidence="5 8" id="KW-0808">Transferase</keyword>
<dbReference type="NCBIfam" id="TIGR01356">
    <property type="entry name" value="aroA"/>
    <property type="match status" value="1"/>
</dbReference>
<feature type="binding site" evidence="8">
    <location>
        <position position="12"/>
    </location>
    <ligand>
        <name>3-phosphoshikimate</name>
        <dbReference type="ChEBI" id="CHEBI:145989"/>
    </ligand>
</feature>
<proteinExistence type="inferred from homology"/>
<feature type="binding site" evidence="8">
    <location>
        <position position="157"/>
    </location>
    <ligand>
        <name>phosphoenolpyruvate</name>
        <dbReference type="ChEBI" id="CHEBI:58702"/>
    </ligand>
</feature>
<evidence type="ECO:0000256" key="5">
    <source>
        <dbReference type="ARBA" id="ARBA00022679"/>
    </source>
</evidence>
<dbReference type="FunFam" id="3.65.10.10:FF:000005">
    <property type="entry name" value="3-phosphoshikimate 1-carboxyvinyltransferase"/>
    <property type="match status" value="1"/>
</dbReference>
<comment type="caution">
    <text evidence="8">Lacks conserved residue(s) required for the propagation of feature annotation.</text>
</comment>
<feature type="binding site" evidence="8">
    <location>
        <position position="82"/>
    </location>
    <ligand>
        <name>phosphoenolpyruvate</name>
        <dbReference type="ChEBI" id="CHEBI:58702"/>
    </ligand>
</feature>
<dbReference type="InterPro" id="IPR036968">
    <property type="entry name" value="Enolpyruvate_Tfrase_sf"/>
</dbReference>
<evidence type="ECO:0000256" key="4">
    <source>
        <dbReference type="ARBA" id="ARBA00022605"/>
    </source>
</evidence>
<evidence type="ECO:0000259" key="9">
    <source>
        <dbReference type="Pfam" id="PF00275"/>
    </source>
</evidence>
<protein>
    <recommendedName>
        <fullName evidence="8">3-phosphoshikimate 1-carboxyvinyltransferase</fullName>
        <ecNumber evidence="8">2.5.1.19</ecNumber>
    </recommendedName>
    <alternativeName>
        <fullName evidence="8">5-enolpyruvylshikimate-3-phosphate synthase</fullName>
        <shortName evidence="8">EPSP synthase</shortName>
        <shortName evidence="8">EPSPS</shortName>
    </alternativeName>
</protein>
<dbReference type="Proteomes" id="UP000031662">
    <property type="component" value="Chromosome"/>
</dbReference>
<accession>A0A060PYA9</accession>
<dbReference type="AlphaFoldDB" id="A0A060PYA9"/>
<sequence length="429" mass="47358">MIELDINASDKSLSHRAVIFSLLAQKPCFVRNFLMGEDCLSSLEIAQNLGAKVENTAKNSFKITPPTTIKEPSKILNCNNSGTSMRLYSGLLSAQKGLFVLSGDNSLNARPMKRIIEPLKAFGAKILGREDNHFAPLVILGSPLKACHYESPIASAQVKSTFILSALQAQGVSVYKESELSRNHTEIMLKSLGANIQNQDGVLKISPLEKPLEAFDFTIANDPSSAFFFALACAITPKSRLLLKNVLLNPTRIEAFEALKKMGASIEYAIQSKDLEIIGDIYIEHAPLKAINIDQNTASLIDEIPALSIAMLFAKGKSMVKNAKDLRAKESDRIKAVISNFKALGIECEEFEDGFYIEGLEDISQLKQHFSKIKPPIIKSFNDHRIAMSFAVLTLVLPLEIDNLEYANISFPTFQLWLNQFKKGSFNGN</sequence>
<feature type="binding site" evidence="8">
    <location>
        <position position="11"/>
    </location>
    <ligand>
        <name>3-phosphoshikimate</name>
        <dbReference type="ChEBI" id="CHEBI:145989"/>
    </ligand>
</feature>
<dbReference type="PANTHER" id="PTHR21090">
    <property type="entry name" value="AROM/DEHYDROQUINATE SYNTHASE"/>
    <property type="match status" value="1"/>
</dbReference>
<evidence type="ECO:0000313" key="11">
    <source>
        <dbReference type="Proteomes" id="UP000031662"/>
    </source>
</evidence>
<dbReference type="PROSITE" id="PS00885">
    <property type="entry name" value="EPSP_SYNTHASE_2"/>
    <property type="match status" value="1"/>
</dbReference>